<comment type="caution">
    <text evidence="4">The sequence shown here is derived from an EMBL/GenBank/DDBJ whole genome shotgun (WGS) entry which is preliminary data.</text>
</comment>
<dbReference type="GO" id="GO:0030729">
    <property type="term" value="F:acetoacetate-CoA ligase activity"/>
    <property type="evidence" value="ECO:0007669"/>
    <property type="project" value="TreeGrafter"/>
</dbReference>
<name>A0A9P7GJX5_9AGAR</name>
<dbReference type="EMBL" id="JABCKI010000244">
    <property type="protein sequence ID" value="KAG5651428.1"/>
    <property type="molecule type" value="Genomic_DNA"/>
</dbReference>
<proteinExistence type="inferred from homology"/>
<dbReference type="AlphaFoldDB" id="A0A9P7GJX5"/>
<gene>
    <name evidence="4" type="ORF">H0H81_008658</name>
</gene>
<evidence type="ECO:0000259" key="2">
    <source>
        <dbReference type="Pfam" id="PF00501"/>
    </source>
</evidence>
<dbReference type="Gene3D" id="3.40.50.12780">
    <property type="entry name" value="N-terminal domain of ligase-like"/>
    <property type="match status" value="1"/>
</dbReference>
<dbReference type="SUPFAM" id="SSF56801">
    <property type="entry name" value="Acetyl-CoA synthetase-like"/>
    <property type="match status" value="1"/>
</dbReference>
<dbReference type="InterPro" id="IPR042099">
    <property type="entry name" value="ANL_N_sf"/>
</dbReference>
<organism evidence="4 5">
    <name type="scientific">Sphagnurus paluster</name>
    <dbReference type="NCBI Taxonomy" id="117069"/>
    <lineage>
        <taxon>Eukaryota</taxon>
        <taxon>Fungi</taxon>
        <taxon>Dikarya</taxon>
        <taxon>Basidiomycota</taxon>
        <taxon>Agaricomycotina</taxon>
        <taxon>Agaricomycetes</taxon>
        <taxon>Agaricomycetidae</taxon>
        <taxon>Agaricales</taxon>
        <taxon>Tricholomatineae</taxon>
        <taxon>Lyophyllaceae</taxon>
        <taxon>Sphagnurus</taxon>
    </lineage>
</organism>
<evidence type="ECO:0000259" key="3">
    <source>
        <dbReference type="Pfam" id="PF16177"/>
    </source>
</evidence>
<dbReference type="PANTHER" id="PTHR42921:SF1">
    <property type="entry name" value="ACETOACETYL-COA SYNTHETASE"/>
    <property type="match status" value="1"/>
</dbReference>
<feature type="domain" description="Acetyl-coenzyme A synthetase N-terminal" evidence="3">
    <location>
        <begin position="40"/>
        <end position="96"/>
    </location>
</feature>
<dbReference type="Proteomes" id="UP000717328">
    <property type="component" value="Unassembled WGS sequence"/>
</dbReference>
<dbReference type="Pfam" id="PF16177">
    <property type="entry name" value="ACAS_N"/>
    <property type="match status" value="1"/>
</dbReference>
<dbReference type="InterPro" id="IPR020845">
    <property type="entry name" value="AMP-binding_CS"/>
</dbReference>
<keyword evidence="5" id="KW-1185">Reference proteome</keyword>
<sequence>MATSPSNDQPLYRPSNPHSSASFRFLARINTTLGLSLKSYEELYTWSTVHIQEFWSAVWDETNIIGHKGVHVVDPTALPSSNPAWFSEAKLNWAENMLQCRSDTKLAFIQATEPTLDVPAPELRKCTYLQLYNLVADLASALLRNGLKPGDRIASYSSNCIENVVGCLATTALGGIWVSAAADFGSEGVIERFEQVQPKFIFAVDAVVYNAKVHRHIPKLSALLSGLAEKGIAPAKVIIIHTIEQTEDRADWSQEWISWDAFVEEGSKSKLGRTASGEIEWERGSFDAPLWILFSSGTTGRPK</sequence>
<accession>A0A9P7GJX5</accession>
<comment type="similarity">
    <text evidence="1">Belongs to the ATP-dependent AMP-binding enzyme family.</text>
</comment>
<evidence type="ECO:0008006" key="6">
    <source>
        <dbReference type="Google" id="ProtNLM"/>
    </source>
</evidence>
<dbReference type="PANTHER" id="PTHR42921">
    <property type="entry name" value="ACETOACETYL-COA SYNTHETASE"/>
    <property type="match status" value="1"/>
</dbReference>
<dbReference type="InterPro" id="IPR000873">
    <property type="entry name" value="AMP-dep_synth/lig_dom"/>
</dbReference>
<dbReference type="OrthoDB" id="10253869at2759"/>
<dbReference type="PROSITE" id="PS00455">
    <property type="entry name" value="AMP_BINDING"/>
    <property type="match status" value="1"/>
</dbReference>
<evidence type="ECO:0000313" key="4">
    <source>
        <dbReference type="EMBL" id="KAG5651428.1"/>
    </source>
</evidence>
<dbReference type="Pfam" id="PF00501">
    <property type="entry name" value="AMP-binding"/>
    <property type="match status" value="1"/>
</dbReference>
<feature type="domain" description="AMP-dependent synthetase/ligase" evidence="2">
    <location>
        <begin position="122"/>
        <end position="303"/>
    </location>
</feature>
<evidence type="ECO:0000256" key="1">
    <source>
        <dbReference type="ARBA" id="ARBA00006432"/>
    </source>
</evidence>
<evidence type="ECO:0000313" key="5">
    <source>
        <dbReference type="Proteomes" id="UP000717328"/>
    </source>
</evidence>
<reference evidence="4" key="1">
    <citation type="submission" date="2021-02" db="EMBL/GenBank/DDBJ databases">
        <authorList>
            <person name="Nieuwenhuis M."/>
            <person name="Van De Peppel L.J.J."/>
        </authorList>
    </citation>
    <scope>NUCLEOTIDE SEQUENCE</scope>
    <source>
        <strain evidence="4">D49</strain>
    </source>
</reference>
<reference evidence="4" key="2">
    <citation type="submission" date="2021-10" db="EMBL/GenBank/DDBJ databases">
        <title>Phylogenomics reveals ancestral predisposition of the termite-cultivated fungus Termitomyces towards a domesticated lifestyle.</title>
        <authorList>
            <person name="Auxier B."/>
            <person name="Grum-Grzhimaylo A."/>
            <person name="Cardenas M.E."/>
            <person name="Lodge J.D."/>
            <person name="Laessoe T."/>
            <person name="Pedersen O."/>
            <person name="Smith M.E."/>
            <person name="Kuyper T.W."/>
            <person name="Franco-Molano E.A."/>
            <person name="Baroni T.J."/>
            <person name="Aanen D.K."/>
        </authorList>
    </citation>
    <scope>NUCLEOTIDE SEQUENCE</scope>
    <source>
        <strain evidence="4">D49</strain>
    </source>
</reference>
<dbReference type="InterPro" id="IPR032387">
    <property type="entry name" value="ACAS_N"/>
</dbReference>
<protein>
    <recommendedName>
        <fullName evidence="6">Acetoacetyl-CoA synthetase</fullName>
    </recommendedName>
</protein>